<evidence type="ECO:0000313" key="3">
    <source>
        <dbReference type="EMBL" id="OMJ16897.1"/>
    </source>
</evidence>
<dbReference type="InterPro" id="IPR001926">
    <property type="entry name" value="TrpB-like_PALP"/>
</dbReference>
<dbReference type="EMBL" id="LSSM01003747">
    <property type="protein sequence ID" value="OMJ16897.1"/>
    <property type="molecule type" value="Genomic_DNA"/>
</dbReference>
<dbReference type="InterPro" id="IPR000644">
    <property type="entry name" value="CBS_dom"/>
</dbReference>
<dbReference type="SUPFAM" id="SSF54631">
    <property type="entry name" value="CBS-domain pair"/>
    <property type="match status" value="1"/>
</dbReference>
<dbReference type="PANTHER" id="PTHR10314">
    <property type="entry name" value="CYSTATHIONINE BETA-SYNTHASE"/>
    <property type="match status" value="1"/>
</dbReference>
<dbReference type="SMART" id="SM00116">
    <property type="entry name" value="CBS"/>
    <property type="match status" value="2"/>
</dbReference>
<keyword evidence="1" id="KW-0129">CBS domain</keyword>
<dbReference type="Pfam" id="PF00571">
    <property type="entry name" value="CBS"/>
    <property type="match status" value="2"/>
</dbReference>
<comment type="caution">
    <text evidence="3">The sequence shown here is derived from an EMBL/GenBank/DDBJ whole genome shotgun (WGS) entry which is preliminary data.</text>
</comment>
<dbReference type="OrthoDB" id="2536440at2759"/>
<protein>
    <submittedName>
        <fullName evidence="3">Cystathionine beta-synthase</fullName>
    </submittedName>
</protein>
<dbReference type="SUPFAM" id="SSF53686">
    <property type="entry name" value="Tryptophan synthase beta subunit-like PLP-dependent enzymes"/>
    <property type="match status" value="1"/>
</dbReference>
<dbReference type="InterPro" id="IPR050214">
    <property type="entry name" value="Cys_Synth/Cystath_Beta-Synth"/>
</dbReference>
<dbReference type="AlphaFoldDB" id="A0A1R1XQG7"/>
<dbReference type="InterPro" id="IPR046342">
    <property type="entry name" value="CBS_dom_sf"/>
</dbReference>
<sequence length="458" mass="50358">MNPGSSIKDRHASSIIKELIESDTINENSKIIVPSSGNFCISLCMGLCNLIKSPKVLCIVPEKICPEKISLLKSSGADEIIRSLDLEIPGSEQSSVGIAQNIKKISPSSVIINEESNSWDLSSCFEMLATELLDSTEGKIDYLIVPVDTGNTISYLSKILKEKIPSIKIVGVEPEGSVFNEFKSNKKIIPKKWLVEDYGNVHVPETLNMSLVDSWVQVSDLEAFCMSRKLIKCGIPAGASSGATIVAFNKVISSITMASSSSNLNKPRIVCIFPDSSKFYSSTLLNDDYILNSGLADRELTENLYSSLVNKYRAASVEDLQLPEAVSVPENTTLSSALNLMFERDFSHLPVIGPNRKLVGYISRNSVEAAINANPESNLIRDHMHVFVNKIDGSSRSGNGSTKIKSSNSYQLITPETPLSELAKFFEKFSIAFVTDYTRKFCLGVVTKQDLLQFIERR</sequence>
<dbReference type="Gene3D" id="3.10.580.10">
    <property type="entry name" value="CBS-domain"/>
    <property type="match status" value="1"/>
</dbReference>
<dbReference type="InterPro" id="IPR036052">
    <property type="entry name" value="TrpB-like_PALP_sf"/>
</dbReference>
<evidence type="ECO:0000313" key="4">
    <source>
        <dbReference type="Proteomes" id="UP000187429"/>
    </source>
</evidence>
<organism evidence="3 4">
    <name type="scientific">Smittium culicis</name>
    <dbReference type="NCBI Taxonomy" id="133412"/>
    <lineage>
        <taxon>Eukaryota</taxon>
        <taxon>Fungi</taxon>
        <taxon>Fungi incertae sedis</taxon>
        <taxon>Zoopagomycota</taxon>
        <taxon>Kickxellomycotina</taxon>
        <taxon>Harpellomycetes</taxon>
        <taxon>Harpellales</taxon>
        <taxon>Legeriomycetaceae</taxon>
        <taxon>Smittium</taxon>
    </lineage>
</organism>
<proteinExistence type="predicted"/>
<evidence type="ECO:0000259" key="2">
    <source>
        <dbReference type="PROSITE" id="PS51371"/>
    </source>
</evidence>
<reference evidence="4" key="1">
    <citation type="submission" date="2017-01" db="EMBL/GenBank/DDBJ databases">
        <authorList>
            <person name="Wang Y."/>
            <person name="White M."/>
            <person name="Kvist S."/>
            <person name="Moncalvo J.-M."/>
        </authorList>
    </citation>
    <scope>NUCLEOTIDE SEQUENCE [LARGE SCALE GENOMIC DNA]</scope>
    <source>
        <strain evidence="4">ID-206-W2</strain>
    </source>
</reference>
<dbReference type="Gene3D" id="3.40.50.1100">
    <property type="match status" value="2"/>
</dbReference>
<dbReference type="Pfam" id="PF00291">
    <property type="entry name" value="PALP"/>
    <property type="match status" value="1"/>
</dbReference>
<name>A0A1R1XQG7_9FUNG</name>
<feature type="domain" description="CBS" evidence="2">
    <location>
        <begin position="321"/>
        <end position="377"/>
    </location>
</feature>
<accession>A0A1R1XQG7</accession>
<dbReference type="Proteomes" id="UP000187429">
    <property type="component" value="Unassembled WGS sequence"/>
</dbReference>
<gene>
    <name evidence="3" type="ORF">AYI69_g7660</name>
</gene>
<evidence type="ECO:0000256" key="1">
    <source>
        <dbReference type="PROSITE-ProRule" id="PRU00703"/>
    </source>
</evidence>
<keyword evidence="4" id="KW-1185">Reference proteome</keyword>
<dbReference type="PROSITE" id="PS51371">
    <property type="entry name" value="CBS"/>
    <property type="match status" value="1"/>
</dbReference>